<dbReference type="EMBL" id="BJXB01000005">
    <property type="protein sequence ID" value="GEM45909.1"/>
    <property type="molecule type" value="Genomic_DNA"/>
</dbReference>
<protein>
    <submittedName>
        <fullName evidence="1">Uncharacterized protein</fullName>
    </submittedName>
</protein>
<dbReference type="RefSeq" id="WP_146883615.1">
    <property type="nucleotide sequence ID" value="NZ_BJXB01000005.1"/>
</dbReference>
<proteinExistence type="predicted"/>
<reference evidence="1 2" key="1">
    <citation type="submission" date="2019-07" db="EMBL/GenBank/DDBJ databases">
        <title>Whole genome shotgun sequence of Deinococcus cellulosilyticus NBRC 106333.</title>
        <authorList>
            <person name="Hosoyama A."/>
            <person name="Uohara A."/>
            <person name="Ohji S."/>
            <person name="Ichikawa N."/>
        </authorList>
    </citation>
    <scope>NUCLEOTIDE SEQUENCE [LARGE SCALE GENOMIC DNA]</scope>
    <source>
        <strain evidence="1 2">NBRC 106333</strain>
    </source>
</reference>
<accession>A0A511MZD2</accession>
<dbReference type="Proteomes" id="UP000321306">
    <property type="component" value="Unassembled WGS sequence"/>
</dbReference>
<name>A0A511MZD2_DEIC1</name>
<evidence type="ECO:0000313" key="2">
    <source>
        <dbReference type="Proteomes" id="UP000321306"/>
    </source>
</evidence>
<keyword evidence="2" id="KW-1185">Reference proteome</keyword>
<gene>
    <name evidence="1" type="ORF">DC3_15440</name>
</gene>
<sequence length="129" mass="14215">MSSLIEWAESLGHELVQAEAKALYPYQKVWTSPVTGSNVGGVWVDEPGASVTCWCDVWNPQERSDSRSRAAVQQPDFAKGTWLGEVREGEPVPPVKSTCEHNGAVLEVTHIGEENTVSKGTPLVLRWRQ</sequence>
<dbReference type="AlphaFoldDB" id="A0A511MZD2"/>
<organism evidence="1 2">
    <name type="scientific">Deinococcus cellulosilyticus (strain DSM 18568 / NBRC 106333 / KACC 11606 / 5516J-15)</name>
    <dbReference type="NCBI Taxonomy" id="1223518"/>
    <lineage>
        <taxon>Bacteria</taxon>
        <taxon>Thermotogati</taxon>
        <taxon>Deinococcota</taxon>
        <taxon>Deinococci</taxon>
        <taxon>Deinococcales</taxon>
        <taxon>Deinococcaceae</taxon>
        <taxon>Deinococcus</taxon>
    </lineage>
</organism>
<comment type="caution">
    <text evidence="1">The sequence shown here is derived from an EMBL/GenBank/DDBJ whole genome shotgun (WGS) entry which is preliminary data.</text>
</comment>
<evidence type="ECO:0000313" key="1">
    <source>
        <dbReference type="EMBL" id="GEM45909.1"/>
    </source>
</evidence>